<dbReference type="Proteomes" id="UP000078113">
    <property type="component" value="Unassembled WGS sequence"/>
</dbReference>
<evidence type="ECO:0000256" key="1">
    <source>
        <dbReference type="SAM" id="MobiDB-lite"/>
    </source>
</evidence>
<dbReference type="AlphaFoldDB" id="A0A8X7T7M5"/>
<accession>A0A8X7T7M5</accession>
<reference evidence="3" key="1">
    <citation type="submission" date="2016-04" db="EMBL/GenBank/DDBJ databases">
        <authorList>
            <person name="Nguyen H.D."/>
            <person name="Samba Siva P."/>
            <person name="Cullis J."/>
            <person name="Levesque C.A."/>
            <person name="Hambleton S."/>
        </authorList>
    </citation>
    <scope>NUCLEOTIDE SEQUENCE</scope>
    <source>
        <strain evidence="3">DAOMC 236422</strain>
    </source>
</reference>
<evidence type="ECO:0000256" key="2">
    <source>
        <dbReference type="SAM" id="Phobius"/>
    </source>
</evidence>
<gene>
    <name evidence="3" type="ORF">A4X09_0g377</name>
</gene>
<keyword evidence="4" id="KW-1185">Reference proteome</keyword>
<comment type="caution">
    <text evidence="3">The sequence shown here is derived from an EMBL/GenBank/DDBJ whole genome shotgun (WGS) entry which is preliminary data.</text>
</comment>
<organism evidence="3 4">
    <name type="scientific">Tilletia walkeri</name>
    <dbReference type="NCBI Taxonomy" id="117179"/>
    <lineage>
        <taxon>Eukaryota</taxon>
        <taxon>Fungi</taxon>
        <taxon>Dikarya</taxon>
        <taxon>Basidiomycota</taxon>
        <taxon>Ustilaginomycotina</taxon>
        <taxon>Exobasidiomycetes</taxon>
        <taxon>Tilletiales</taxon>
        <taxon>Tilletiaceae</taxon>
        <taxon>Tilletia</taxon>
    </lineage>
</organism>
<evidence type="ECO:0000313" key="4">
    <source>
        <dbReference type="Proteomes" id="UP000078113"/>
    </source>
</evidence>
<reference evidence="3" key="2">
    <citation type="journal article" date="2019" name="IMA Fungus">
        <title>Genome sequencing and comparison of five Tilletia species to identify candidate genes for the detection of regulated species infecting wheat.</title>
        <authorList>
            <person name="Nguyen H.D.T."/>
            <person name="Sultana T."/>
            <person name="Kesanakurti P."/>
            <person name="Hambleton S."/>
        </authorList>
    </citation>
    <scope>NUCLEOTIDE SEQUENCE</scope>
    <source>
        <strain evidence="3">DAOMC 236422</strain>
    </source>
</reference>
<protein>
    <submittedName>
        <fullName evidence="3">Uncharacterized protein</fullName>
    </submittedName>
</protein>
<keyword evidence="2" id="KW-1133">Transmembrane helix</keyword>
<proteinExistence type="predicted"/>
<sequence length="137" mass="15398">MELDAFFGQAPGNSIGSWVEVLRGPGPGQSHRHPSHDPPTHQAAHVHRLLTDNARGCIDRNRSSPVLQRKRLLHPARHRQPEQHLRRHPVYSAMVQILAGDFIYNKTMLMAPLRRSLSAFVFFTLGAIVMSVLGERA</sequence>
<feature type="region of interest" description="Disordered" evidence="1">
    <location>
        <begin position="22"/>
        <end position="41"/>
    </location>
</feature>
<keyword evidence="2" id="KW-0812">Transmembrane</keyword>
<evidence type="ECO:0000313" key="3">
    <source>
        <dbReference type="EMBL" id="KAE8271962.1"/>
    </source>
</evidence>
<name>A0A8X7T7M5_9BASI</name>
<keyword evidence="2" id="KW-0472">Membrane</keyword>
<dbReference type="EMBL" id="LWDG02000007">
    <property type="protein sequence ID" value="KAE8271962.1"/>
    <property type="molecule type" value="Genomic_DNA"/>
</dbReference>
<feature type="transmembrane region" description="Helical" evidence="2">
    <location>
        <begin position="116"/>
        <end position="134"/>
    </location>
</feature>